<evidence type="ECO:0000313" key="1">
    <source>
        <dbReference type="Ensembl" id="ENSSRHP00000087746.1"/>
    </source>
</evidence>
<proteinExistence type="predicted"/>
<accession>A0A673ME40</accession>
<protein>
    <recommendedName>
        <fullName evidence="3">HAT C-terminal dimerisation domain-containing protein</fullName>
    </recommendedName>
</protein>
<name>A0A673ME40_9TELE</name>
<organism evidence="1 2">
    <name type="scientific">Sinocyclocheilus rhinocerous</name>
    <dbReference type="NCBI Taxonomy" id="307959"/>
    <lineage>
        <taxon>Eukaryota</taxon>
        <taxon>Metazoa</taxon>
        <taxon>Chordata</taxon>
        <taxon>Craniata</taxon>
        <taxon>Vertebrata</taxon>
        <taxon>Euteleostomi</taxon>
        <taxon>Actinopterygii</taxon>
        <taxon>Neopterygii</taxon>
        <taxon>Teleostei</taxon>
        <taxon>Ostariophysi</taxon>
        <taxon>Cypriniformes</taxon>
        <taxon>Cyprinidae</taxon>
        <taxon>Cyprininae</taxon>
        <taxon>Sinocyclocheilus</taxon>
    </lineage>
</organism>
<dbReference type="AlphaFoldDB" id="A0A673ME40"/>
<dbReference type="Ensembl" id="ENSSRHT00000090118.1">
    <property type="protein sequence ID" value="ENSSRHP00000087746.1"/>
    <property type="gene ID" value="ENSSRHG00000043391.1"/>
</dbReference>
<evidence type="ECO:0008006" key="3">
    <source>
        <dbReference type="Google" id="ProtNLM"/>
    </source>
</evidence>
<evidence type="ECO:0000313" key="2">
    <source>
        <dbReference type="Proteomes" id="UP000472270"/>
    </source>
</evidence>
<dbReference type="Proteomes" id="UP000472270">
    <property type="component" value="Unassembled WGS sequence"/>
</dbReference>
<reference evidence="1" key="1">
    <citation type="submission" date="2025-08" db="UniProtKB">
        <authorList>
            <consortium name="Ensembl"/>
        </authorList>
    </citation>
    <scope>IDENTIFICATION</scope>
</reference>
<sequence>PFYKMKYTLKPAKLERHLNTSCRFCGQTIRFFLEEGSRNSVISSGTQQDFISCCQRKSATNSERLILPAALDTVLDEKASEKLKLIPLSDNTVSRRIWDIAQNLEEQLIARLKSAKDFGIQLLVYVRYVWQGEFVEDLLCCPTLNCHLSQAHSVMKSGFLSLSYLADIFSNNIFRHSEQIQAFQKSLELWQLQLKSSSYYMFPTMMKHIEENGVSKKTVADLMRLMQSHLDALMGNFCRYIAPEKFNELKDMRWVKNPFNFETPDLTAGLNLTPSEESEMLQLTCDGTLKTHHKTEKLSSFWINLSTEYLMLSIASISLLLPFTTTYMSETGFSVLTKMKTKE</sequence>
<dbReference type="PANTHER" id="PTHR45913:SF19">
    <property type="entry name" value="LOW QUALITY PROTEIN: ZINC FINGER BED DOMAIN-CONTAINING PROTEIN 5-LIKE"/>
    <property type="match status" value="1"/>
</dbReference>
<reference evidence="1" key="2">
    <citation type="submission" date="2025-09" db="UniProtKB">
        <authorList>
            <consortium name="Ensembl"/>
        </authorList>
    </citation>
    <scope>IDENTIFICATION</scope>
</reference>
<dbReference type="PANTHER" id="PTHR45913">
    <property type="entry name" value="EPM2A-INTERACTING PROTEIN 1"/>
    <property type="match status" value="1"/>
</dbReference>
<keyword evidence="2" id="KW-1185">Reference proteome</keyword>